<keyword evidence="3 10" id="KW-0489">Methyltransferase</keyword>
<evidence type="ECO:0000256" key="1">
    <source>
        <dbReference type="ARBA" id="ARBA00006594"/>
    </source>
</evidence>
<evidence type="ECO:0000256" key="4">
    <source>
        <dbReference type="ARBA" id="ARBA00022679"/>
    </source>
</evidence>
<reference evidence="10" key="1">
    <citation type="submission" date="2017-02" db="EMBL/GenBank/DDBJ databases">
        <authorList>
            <person name="Regsiter A."/>
            <person name="William W."/>
        </authorList>
    </citation>
    <scope>NUCLEOTIDE SEQUENCE</scope>
    <source>
        <strain evidence="10">Bib</strain>
    </source>
</reference>
<keyword evidence="5" id="KW-0949">S-adenosyl-L-methionine</keyword>
<evidence type="ECO:0000313" key="10">
    <source>
        <dbReference type="EMBL" id="SLM11702.1"/>
    </source>
</evidence>
<dbReference type="EC" id="2.1.1.72" evidence="2"/>
<dbReference type="PANTHER" id="PTHR42998:SF1">
    <property type="entry name" value="TYPE I RESTRICTION ENZYME HINDI METHYLASE SUBUNIT"/>
    <property type="match status" value="1"/>
</dbReference>
<evidence type="ECO:0000259" key="9">
    <source>
        <dbReference type="Pfam" id="PF12161"/>
    </source>
</evidence>
<dbReference type="InterPro" id="IPR038333">
    <property type="entry name" value="T1MK-like_N_sf"/>
</dbReference>
<dbReference type="Pfam" id="PF02384">
    <property type="entry name" value="N6_Mtase"/>
    <property type="match status" value="1"/>
</dbReference>
<protein>
    <recommendedName>
        <fullName evidence="2">site-specific DNA-methyltransferase (adenine-specific)</fullName>
        <ecNumber evidence="2">2.1.1.72</ecNumber>
    </recommendedName>
</protein>
<sequence>MARQKRNAQEAEVSGATIGYEAQLWKMADALRGSMDAAEYKHVVLGLIFLKYISDAFEEHHATLQAERAQGADPEDPDEYRAVNVFWVPPEARWAHLRAQAKQPTIGQLVDDAMAAIERDNPALKGVLPKDYARPALDKQRLGQLIDLISNIKVGDEAARSKDVLGRVYEYFLSQFASAEGKKGGEFYTPRCIVKLLVEMLEPYRGRVYDPCCGSSGMFVQSVEFIRAHANGNGNGGKARADISIYGQELNYTTWRLAEMNLAIRGIEGQIAQGDTFHNDRFPDLKADFILANPPFNVSDWGGERLAGDKRWQYGVPPKSNANFAWVQHIVYHLSPTGVAGFVLANGSMSSNQSGEGEIRKNLIEANLVDCMVALPGQLFYSTQIPACLWFLARDRQDGRFRDRRGEILFIDARKLGRMVDRTHRELTDKDIKKIADTYHAWRGEKECGQYADVPGFCKSAPLDEVRTHGYVLTPGRYVGAEAQEDDDEPFEEKMQRLVAQWREQQAEAAKLDAAIAANLKELGYGE</sequence>
<dbReference type="AlphaFoldDB" id="A0A3P3XHB7"/>
<dbReference type="InterPro" id="IPR022749">
    <property type="entry name" value="D12N6_MeTrfase_N"/>
</dbReference>
<dbReference type="Gene3D" id="1.20.1260.30">
    <property type="match status" value="1"/>
</dbReference>
<dbReference type="GO" id="GO:0003677">
    <property type="term" value="F:DNA binding"/>
    <property type="evidence" value="ECO:0007669"/>
    <property type="project" value="InterPro"/>
</dbReference>
<dbReference type="EMBL" id="FWDM01000014">
    <property type="protein sequence ID" value="SLM11702.1"/>
    <property type="molecule type" value="Genomic_DNA"/>
</dbReference>
<dbReference type="Pfam" id="PF12161">
    <property type="entry name" value="HsdM_N"/>
    <property type="match status" value="1"/>
</dbReference>
<dbReference type="InterPro" id="IPR002052">
    <property type="entry name" value="DNA_methylase_N6_adenine_CS"/>
</dbReference>
<evidence type="ECO:0000256" key="7">
    <source>
        <dbReference type="ARBA" id="ARBA00047942"/>
    </source>
</evidence>
<proteinExistence type="inferred from homology"/>
<gene>
    <name evidence="10" type="ORF">SPIROBIBN47_210044</name>
</gene>
<dbReference type="GO" id="GO:0008170">
    <property type="term" value="F:N-methyltransferase activity"/>
    <property type="evidence" value="ECO:0007669"/>
    <property type="project" value="InterPro"/>
</dbReference>
<evidence type="ECO:0000256" key="2">
    <source>
        <dbReference type="ARBA" id="ARBA00011900"/>
    </source>
</evidence>
<dbReference type="GO" id="GO:0009307">
    <property type="term" value="P:DNA restriction-modification system"/>
    <property type="evidence" value="ECO:0007669"/>
    <property type="project" value="UniProtKB-KW"/>
</dbReference>
<dbReference type="PROSITE" id="PS00092">
    <property type="entry name" value="N6_MTASE"/>
    <property type="match status" value="1"/>
</dbReference>
<comment type="similarity">
    <text evidence="1">Belongs to the N(4)/N(6)-methyltransferase family.</text>
</comment>
<accession>A0A3P3XHB7</accession>
<feature type="domain" description="N6 adenine-specific DNA methyltransferase N-terminal" evidence="9">
    <location>
        <begin position="21"/>
        <end position="149"/>
    </location>
</feature>
<dbReference type="GO" id="GO:0009007">
    <property type="term" value="F:site-specific DNA-methyltransferase (adenine-specific) activity"/>
    <property type="evidence" value="ECO:0007669"/>
    <property type="project" value="UniProtKB-EC"/>
</dbReference>
<dbReference type="InterPro" id="IPR052916">
    <property type="entry name" value="Type-I_RE_MTase_Subunit"/>
</dbReference>
<keyword evidence="4 10" id="KW-0808">Transferase</keyword>
<dbReference type="SUPFAM" id="SSF53335">
    <property type="entry name" value="S-adenosyl-L-methionine-dependent methyltransferases"/>
    <property type="match status" value="1"/>
</dbReference>
<evidence type="ECO:0000256" key="5">
    <source>
        <dbReference type="ARBA" id="ARBA00022691"/>
    </source>
</evidence>
<dbReference type="InterPro" id="IPR003356">
    <property type="entry name" value="DNA_methylase_A-5"/>
</dbReference>
<comment type="catalytic activity">
    <reaction evidence="7">
        <text>a 2'-deoxyadenosine in DNA + S-adenosyl-L-methionine = an N(6)-methyl-2'-deoxyadenosine in DNA + S-adenosyl-L-homocysteine + H(+)</text>
        <dbReference type="Rhea" id="RHEA:15197"/>
        <dbReference type="Rhea" id="RHEA-COMP:12418"/>
        <dbReference type="Rhea" id="RHEA-COMP:12419"/>
        <dbReference type="ChEBI" id="CHEBI:15378"/>
        <dbReference type="ChEBI" id="CHEBI:57856"/>
        <dbReference type="ChEBI" id="CHEBI:59789"/>
        <dbReference type="ChEBI" id="CHEBI:90615"/>
        <dbReference type="ChEBI" id="CHEBI:90616"/>
        <dbReference type="EC" id="2.1.1.72"/>
    </reaction>
</comment>
<dbReference type="PRINTS" id="PR00507">
    <property type="entry name" value="N12N6MTFRASE"/>
</dbReference>
<dbReference type="PANTHER" id="PTHR42998">
    <property type="entry name" value="TYPE I RESTRICTION ENZYME HINDVIIP M PROTEIN-RELATED"/>
    <property type="match status" value="1"/>
</dbReference>
<keyword evidence="6" id="KW-0680">Restriction system</keyword>
<evidence type="ECO:0000259" key="8">
    <source>
        <dbReference type="Pfam" id="PF02384"/>
    </source>
</evidence>
<name>A0A3P3XHB7_9SPIR</name>
<dbReference type="GO" id="GO:0032259">
    <property type="term" value="P:methylation"/>
    <property type="evidence" value="ECO:0007669"/>
    <property type="project" value="UniProtKB-KW"/>
</dbReference>
<organism evidence="10">
    <name type="scientific">uncultured spirochete</name>
    <dbReference type="NCBI Taxonomy" id="156406"/>
    <lineage>
        <taxon>Bacteria</taxon>
        <taxon>Pseudomonadati</taxon>
        <taxon>Spirochaetota</taxon>
        <taxon>Spirochaetia</taxon>
        <taxon>Spirochaetales</taxon>
        <taxon>environmental samples</taxon>
    </lineage>
</organism>
<dbReference type="InterPro" id="IPR029063">
    <property type="entry name" value="SAM-dependent_MTases_sf"/>
</dbReference>
<evidence type="ECO:0000256" key="6">
    <source>
        <dbReference type="ARBA" id="ARBA00022747"/>
    </source>
</evidence>
<dbReference type="Gene3D" id="3.40.50.150">
    <property type="entry name" value="Vaccinia Virus protein VP39"/>
    <property type="match status" value="1"/>
</dbReference>
<evidence type="ECO:0000256" key="3">
    <source>
        <dbReference type="ARBA" id="ARBA00022603"/>
    </source>
</evidence>
<feature type="domain" description="DNA methylase adenine-specific" evidence="8">
    <location>
        <begin position="161"/>
        <end position="487"/>
    </location>
</feature>